<dbReference type="InterPro" id="IPR056009">
    <property type="entry name" value="DUF7587"/>
</dbReference>
<proteinExistence type="predicted"/>
<dbReference type="OrthoDB" id="5429427at2759"/>
<dbReference type="Pfam" id="PF24494">
    <property type="entry name" value="DUF7587"/>
    <property type="match status" value="1"/>
</dbReference>
<feature type="domain" description="DUF7587" evidence="1">
    <location>
        <begin position="61"/>
        <end position="234"/>
    </location>
</feature>
<evidence type="ECO:0000313" key="2">
    <source>
        <dbReference type="EMBL" id="CZR54536.1"/>
    </source>
</evidence>
<accession>A0A1L7WP37</accession>
<organism evidence="2 3">
    <name type="scientific">Phialocephala subalpina</name>
    <dbReference type="NCBI Taxonomy" id="576137"/>
    <lineage>
        <taxon>Eukaryota</taxon>
        <taxon>Fungi</taxon>
        <taxon>Dikarya</taxon>
        <taxon>Ascomycota</taxon>
        <taxon>Pezizomycotina</taxon>
        <taxon>Leotiomycetes</taxon>
        <taxon>Helotiales</taxon>
        <taxon>Mollisiaceae</taxon>
        <taxon>Phialocephala</taxon>
        <taxon>Phialocephala fortinii species complex</taxon>
    </lineage>
</organism>
<keyword evidence="3" id="KW-1185">Reference proteome</keyword>
<gene>
    <name evidence="2" type="ORF">PAC_04420</name>
</gene>
<sequence length="238" mass="27457">MVQQRDRESGGSYARDICRVLPSRVSKIAASFPSQAYRVGIIAIPFKRKSQATMSQDIEALPSAFYRVQHHRSYTVFQRESDHASAGFTSNGHYLMNGSLWINKEKIESHLVWKSRPLEPSPYISVFDNLDDARKRAQLHSEQGKRRVFIARIETSSLRYKPLDLQFQIERTTTDGKIVKVEHRTVHLPAWVATDGTTFIPVKAAWQNLWVDRMKGQKSEWLALDHIPMSMITEIQKF</sequence>
<evidence type="ECO:0000313" key="3">
    <source>
        <dbReference type="Proteomes" id="UP000184330"/>
    </source>
</evidence>
<evidence type="ECO:0000259" key="1">
    <source>
        <dbReference type="Pfam" id="PF24494"/>
    </source>
</evidence>
<name>A0A1L7WP37_9HELO</name>
<protein>
    <recommendedName>
        <fullName evidence="1">DUF7587 domain-containing protein</fullName>
    </recommendedName>
</protein>
<dbReference type="AlphaFoldDB" id="A0A1L7WP37"/>
<reference evidence="2 3" key="1">
    <citation type="submission" date="2016-03" db="EMBL/GenBank/DDBJ databases">
        <authorList>
            <person name="Ploux O."/>
        </authorList>
    </citation>
    <scope>NUCLEOTIDE SEQUENCE [LARGE SCALE GENOMIC DNA]</scope>
    <source>
        <strain evidence="2 3">UAMH 11012</strain>
    </source>
</reference>
<dbReference type="Proteomes" id="UP000184330">
    <property type="component" value="Unassembled WGS sequence"/>
</dbReference>
<dbReference type="EMBL" id="FJOG01000005">
    <property type="protein sequence ID" value="CZR54536.1"/>
    <property type="molecule type" value="Genomic_DNA"/>
</dbReference>